<accession>A0A937AF27</accession>
<evidence type="ECO:0000313" key="1">
    <source>
        <dbReference type="EMBL" id="MBL0764424.1"/>
    </source>
</evidence>
<dbReference type="Pfam" id="PF14114">
    <property type="entry name" value="DUF4286"/>
    <property type="match status" value="1"/>
</dbReference>
<gene>
    <name evidence="1" type="ORF">JKP34_04110</name>
</gene>
<dbReference type="InterPro" id="IPR025563">
    <property type="entry name" value="DUF4286"/>
</dbReference>
<evidence type="ECO:0000313" key="2">
    <source>
        <dbReference type="Proteomes" id="UP000642920"/>
    </source>
</evidence>
<comment type="caution">
    <text evidence="1">The sequence shown here is derived from an EMBL/GenBank/DDBJ whole genome shotgun (WGS) entry which is preliminary data.</text>
</comment>
<keyword evidence="2" id="KW-1185">Reference proteome</keyword>
<dbReference type="AlphaFoldDB" id="A0A937AF27"/>
<organism evidence="1 2">
    <name type="scientific">Marivirga atlantica</name>
    <dbReference type="NCBI Taxonomy" id="1548457"/>
    <lineage>
        <taxon>Bacteria</taxon>
        <taxon>Pseudomonadati</taxon>
        <taxon>Bacteroidota</taxon>
        <taxon>Cytophagia</taxon>
        <taxon>Cytophagales</taxon>
        <taxon>Marivirgaceae</taxon>
        <taxon>Marivirga</taxon>
    </lineage>
</organism>
<dbReference type="EMBL" id="JAERQG010000001">
    <property type="protein sequence ID" value="MBL0764424.1"/>
    <property type="molecule type" value="Genomic_DNA"/>
</dbReference>
<proteinExistence type="predicted"/>
<protein>
    <submittedName>
        <fullName evidence="1">DUF4286 family protein</fullName>
    </submittedName>
</protein>
<sequence>MIIYNVTINVEKEVENQWVAWMKEKHIPDILATGFFDDYKMLRLLNETENEGETYAVQYFTDSLDKLEQYMVEHAPRLREAHLEKFQNKCLSFRTFLETI</sequence>
<reference evidence="1" key="1">
    <citation type="submission" date="2021-01" db="EMBL/GenBank/DDBJ databases">
        <title>Marivirga sp. nov., isolated from intertidal surface sediments.</title>
        <authorList>
            <person name="Zhang M."/>
        </authorList>
    </citation>
    <scope>NUCLEOTIDE SEQUENCE</scope>
    <source>
        <strain evidence="1">SM1354</strain>
    </source>
</reference>
<dbReference type="RefSeq" id="WP_201917965.1">
    <property type="nucleotide sequence ID" value="NZ_JAERQG010000001.1"/>
</dbReference>
<name>A0A937AF27_9BACT</name>
<dbReference type="Proteomes" id="UP000642920">
    <property type="component" value="Unassembled WGS sequence"/>
</dbReference>